<dbReference type="Pfam" id="PF13193">
    <property type="entry name" value="AMP-binding_C"/>
    <property type="match status" value="1"/>
</dbReference>
<comment type="caution">
    <text evidence="3">The sequence shown here is derived from an EMBL/GenBank/DDBJ whole genome shotgun (WGS) entry which is preliminary data.</text>
</comment>
<dbReference type="RefSeq" id="WP_184912925.1">
    <property type="nucleotide sequence ID" value="NZ_JACHJR010000001.1"/>
</dbReference>
<reference evidence="3 4" key="1">
    <citation type="submission" date="2020-08" db="EMBL/GenBank/DDBJ databases">
        <title>Sequencing the genomes of 1000 actinobacteria strains.</title>
        <authorList>
            <person name="Klenk H.-P."/>
        </authorList>
    </citation>
    <scope>NUCLEOTIDE SEQUENCE [LARGE SCALE GENOMIC DNA]</scope>
    <source>
        <strain evidence="3 4">DSM 44786</strain>
    </source>
</reference>
<dbReference type="InterPro" id="IPR045851">
    <property type="entry name" value="AMP-bd_C_sf"/>
</dbReference>
<dbReference type="PANTHER" id="PTHR45527:SF1">
    <property type="entry name" value="FATTY ACID SYNTHASE"/>
    <property type="match status" value="1"/>
</dbReference>
<dbReference type="Gene3D" id="3.40.50.12780">
    <property type="entry name" value="N-terminal domain of ligase-like"/>
    <property type="match status" value="1"/>
</dbReference>
<gene>
    <name evidence="3" type="ORF">F4556_001641</name>
</gene>
<proteinExistence type="predicted"/>
<name>A0A7W7SB15_9ACTN</name>
<evidence type="ECO:0000259" key="2">
    <source>
        <dbReference type="Pfam" id="PF13193"/>
    </source>
</evidence>
<dbReference type="Pfam" id="PF00501">
    <property type="entry name" value="AMP-binding"/>
    <property type="match status" value="1"/>
</dbReference>
<dbReference type="InterPro" id="IPR025110">
    <property type="entry name" value="AMP-bd_C"/>
</dbReference>
<evidence type="ECO:0000313" key="4">
    <source>
        <dbReference type="Proteomes" id="UP000573327"/>
    </source>
</evidence>
<dbReference type="Proteomes" id="UP000573327">
    <property type="component" value="Unassembled WGS sequence"/>
</dbReference>
<accession>A0A7W7SB15</accession>
<dbReference type="GO" id="GO:0031177">
    <property type="term" value="F:phosphopantetheine binding"/>
    <property type="evidence" value="ECO:0007669"/>
    <property type="project" value="TreeGrafter"/>
</dbReference>
<dbReference type="InterPro" id="IPR042099">
    <property type="entry name" value="ANL_N_sf"/>
</dbReference>
<sequence>MNLTDGPALHARFLRGLAVSPDRLAVRLGAESLTYTEVHRRALSWAGALLAGPGEPPEVIGVLAGKGVEAYVAILAGLYTGRTVVPLRSDFPVARTRRMLEVAGVQAVIADRFGLANLVELAAEGLDLPVLAPGHGLDEAGLLRGLPLRGIALDERDALTEPRPVSATDRAYVLFTSGSTGTPKGVPISHGSTHHYFELLDRRYDFNADDIFSQTFDVNFDCAVFDMFCAWGAGATLLALPNEAYHDLPGYLTQQGVTVWFSTPSAISLVRRTRGLKSDSMPGLRWSLFAGEALRAADATDWQDAAPNSTLENIYGPTELTVTVTGYRWDRDTSPVLCVNGLTPIGTVHEGHDFVLLAPNGVPSLTEGELCITGPQMTTGYLDPTDDQGRFLEHEGRRWYRTGDRVRQHGNGVLVYLGRLDAQVQVQGWRVELAEIDHALRVCAGVQDAVAVAREGANGTELVVFYVGEKSPPAELARQLREVLPHSMVPRHYRHVAEFPLNANRKVDRGLLARQAAAELEAVAA</sequence>
<dbReference type="PANTHER" id="PTHR45527">
    <property type="entry name" value="NONRIBOSOMAL PEPTIDE SYNTHETASE"/>
    <property type="match status" value="1"/>
</dbReference>
<keyword evidence="4" id="KW-1185">Reference proteome</keyword>
<dbReference type="GO" id="GO:0044550">
    <property type="term" value="P:secondary metabolite biosynthetic process"/>
    <property type="evidence" value="ECO:0007669"/>
    <property type="project" value="TreeGrafter"/>
</dbReference>
<dbReference type="GO" id="GO:0043041">
    <property type="term" value="P:amino acid activation for nonribosomal peptide biosynthetic process"/>
    <property type="evidence" value="ECO:0007669"/>
    <property type="project" value="TreeGrafter"/>
</dbReference>
<dbReference type="PROSITE" id="PS00455">
    <property type="entry name" value="AMP_BINDING"/>
    <property type="match status" value="1"/>
</dbReference>
<dbReference type="EMBL" id="JACHJR010000001">
    <property type="protein sequence ID" value="MBB4946106.1"/>
    <property type="molecule type" value="Genomic_DNA"/>
</dbReference>
<dbReference type="InterPro" id="IPR020845">
    <property type="entry name" value="AMP-binding_CS"/>
</dbReference>
<protein>
    <submittedName>
        <fullName evidence="3">Amino acid adenylation domain-containing protein</fullName>
    </submittedName>
</protein>
<dbReference type="InterPro" id="IPR000873">
    <property type="entry name" value="AMP-dep_synth/lig_dom"/>
</dbReference>
<evidence type="ECO:0000313" key="3">
    <source>
        <dbReference type="EMBL" id="MBB4946106.1"/>
    </source>
</evidence>
<feature type="domain" description="AMP-binding enzyme C-terminal" evidence="2">
    <location>
        <begin position="435"/>
        <end position="506"/>
    </location>
</feature>
<dbReference type="SUPFAM" id="SSF56801">
    <property type="entry name" value="Acetyl-CoA synthetase-like"/>
    <property type="match status" value="1"/>
</dbReference>
<feature type="domain" description="AMP-dependent synthetase/ligase" evidence="1">
    <location>
        <begin position="18"/>
        <end position="382"/>
    </location>
</feature>
<dbReference type="AlphaFoldDB" id="A0A7W7SB15"/>
<dbReference type="GO" id="GO:0005737">
    <property type="term" value="C:cytoplasm"/>
    <property type="evidence" value="ECO:0007669"/>
    <property type="project" value="TreeGrafter"/>
</dbReference>
<dbReference type="Gene3D" id="3.30.300.30">
    <property type="match status" value="1"/>
</dbReference>
<organism evidence="3 4">
    <name type="scientific">Kitasatospora gansuensis</name>
    <dbReference type="NCBI Taxonomy" id="258050"/>
    <lineage>
        <taxon>Bacteria</taxon>
        <taxon>Bacillati</taxon>
        <taxon>Actinomycetota</taxon>
        <taxon>Actinomycetes</taxon>
        <taxon>Kitasatosporales</taxon>
        <taxon>Streptomycetaceae</taxon>
        <taxon>Kitasatospora</taxon>
    </lineage>
</organism>
<evidence type="ECO:0000259" key="1">
    <source>
        <dbReference type="Pfam" id="PF00501"/>
    </source>
</evidence>